<reference evidence="2" key="1">
    <citation type="submission" date="2021-09" db="EMBL/GenBank/DDBJ databases">
        <authorList>
            <consortium name="AG Swart"/>
            <person name="Singh M."/>
            <person name="Singh A."/>
            <person name="Seah K."/>
            <person name="Emmerich C."/>
        </authorList>
    </citation>
    <scope>NUCLEOTIDE SEQUENCE</scope>
    <source>
        <strain evidence="2">ATCC30299</strain>
    </source>
</reference>
<keyword evidence="3" id="KW-1185">Reference proteome</keyword>
<sequence>MKKNIKIDTAKRLHWIINILYLSEQMKKNRDQDSSTESDSASSSPARLESVKYSSIMKSAEKEDFNIEHKISVSQEKIGPPMLDLQEESKLVDLNQANSSQSQIHISEGNRISTPLQSSICHDIGIQTDPINSLNSEKIVRRSGRLAAKKDQKAPLSLKRKLKNPKNPNPKRIKSNENM</sequence>
<evidence type="ECO:0000313" key="2">
    <source>
        <dbReference type="EMBL" id="CAG9323283.1"/>
    </source>
</evidence>
<feature type="compositionally biased region" description="Low complexity" evidence="1">
    <location>
        <begin position="35"/>
        <end position="44"/>
    </location>
</feature>
<evidence type="ECO:0000256" key="1">
    <source>
        <dbReference type="SAM" id="MobiDB-lite"/>
    </source>
</evidence>
<protein>
    <submittedName>
        <fullName evidence="2">Uncharacterized protein</fullName>
    </submittedName>
</protein>
<dbReference type="EMBL" id="CAJZBQ010000033">
    <property type="protein sequence ID" value="CAG9323283.1"/>
    <property type="molecule type" value="Genomic_DNA"/>
</dbReference>
<proteinExistence type="predicted"/>
<name>A0AAU9JC02_9CILI</name>
<evidence type="ECO:0000313" key="3">
    <source>
        <dbReference type="Proteomes" id="UP001162131"/>
    </source>
</evidence>
<accession>A0AAU9JC02</accession>
<dbReference type="Proteomes" id="UP001162131">
    <property type="component" value="Unassembled WGS sequence"/>
</dbReference>
<feature type="region of interest" description="Disordered" evidence="1">
    <location>
        <begin position="27"/>
        <end position="50"/>
    </location>
</feature>
<organism evidence="2 3">
    <name type="scientific">Blepharisma stoltei</name>
    <dbReference type="NCBI Taxonomy" id="1481888"/>
    <lineage>
        <taxon>Eukaryota</taxon>
        <taxon>Sar</taxon>
        <taxon>Alveolata</taxon>
        <taxon>Ciliophora</taxon>
        <taxon>Postciliodesmatophora</taxon>
        <taxon>Heterotrichea</taxon>
        <taxon>Heterotrichida</taxon>
        <taxon>Blepharismidae</taxon>
        <taxon>Blepharisma</taxon>
    </lineage>
</organism>
<gene>
    <name evidence="2" type="ORF">BSTOLATCC_MIC33183</name>
</gene>
<feature type="compositionally biased region" description="Basic residues" evidence="1">
    <location>
        <begin position="158"/>
        <end position="173"/>
    </location>
</feature>
<dbReference type="AlphaFoldDB" id="A0AAU9JC02"/>
<comment type="caution">
    <text evidence="2">The sequence shown here is derived from an EMBL/GenBank/DDBJ whole genome shotgun (WGS) entry which is preliminary data.</text>
</comment>
<feature type="region of interest" description="Disordered" evidence="1">
    <location>
        <begin position="144"/>
        <end position="179"/>
    </location>
</feature>